<dbReference type="GO" id="GO:0005634">
    <property type="term" value="C:nucleus"/>
    <property type="evidence" value="ECO:0007669"/>
    <property type="project" value="UniProtKB-SubCell"/>
</dbReference>
<feature type="region of interest" description="Disordered" evidence="10">
    <location>
        <begin position="57"/>
        <end position="92"/>
    </location>
</feature>
<dbReference type="Pfam" id="PF02701">
    <property type="entry name" value="Zn_ribbon_Dof"/>
    <property type="match status" value="1"/>
</dbReference>
<evidence type="ECO:0000256" key="5">
    <source>
        <dbReference type="ARBA" id="ARBA00023125"/>
    </source>
</evidence>
<keyword evidence="3 9" id="KW-0862">Zinc</keyword>
<dbReference type="PROSITE" id="PS01361">
    <property type="entry name" value="ZF_DOF_1"/>
    <property type="match status" value="1"/>
</dbReference>
<protein>
    <recommendedName>
        <fullName evidence="9">Dof zinc finger protein</fullName>
    </recommendedName>
</protein>
<keyword evidence="13" id="KW-1185">Reference proteome</keyword>
<dbReference type="PANTHER" id="PTHR31992:SF321">
    <property type="entry name" value="DOF ZINC FINGER PROTEIN"/>
    <property type="match status" value="1"/>
</dbReference>
<evidence type="ECO:0000313" key="13">
    <source>
        <dbReference type="Proteomes" id="UP000017836"/>
    </source>
</evidence>
<keyword evidence="2 8" id="KW-0863">Zinc-finger</keyword>
<dbReference type="InterPro" id="IPR045174">
    <property type="entry name" value="Dof"/>
</dbReference>
<evidence type="ECO:0000256" key="6">
    <source>
        <dbReference type="ARBA" id="ARBA00023163"/>
    </source>
</evidence>
<keyword evidence="5 8" id="KW-0238">DNA-binding</keyword>
<dbReference type="Proteomes" id="UP000017836">
    <property type="component" value="Unassembled WGS sequence"/>
</dbReference>
<dbReference type="GO" id="GO:0003700">
    <property type="term" value="F:DNA-binding transcription factor activity"/>
    <property type="evidence" value="ECO:0007669"/>
    <property type="project" value="UniProtKB-UniRule"/>
</dbReference>
<evidence type="ECO:0000256" key="7">
    <source>
        <dbReference type="ARBA" id="ARBA00023242"/>
    </source>
</evidence>
<dbReference type="Gramene" id="ERN16081">
    <property type="protein sequence ID" value="ERN16081"/>
    <property type="gene ID" value="AMTR_s00030p00153440"/>
</dbReference>
<evidence type="ECO:0000256" key="10">
    <source>
        <dbReference type="SAM" id="MobiDB-lite"/>
    </source>
</evidence>
<dbReference type="AlphaFoldDB" id="U5CS85"/>
<gene>
    <name evidence="12" type="ORF">AMTR_s00030p00153440</name>
</gene>
<evidence type="ECO:0000256" key="9">
    <source>
        <dbReference type="RuleBase" id="RU369094"/>
    </source>
</evidence>
<keyword evidence="4 9" id="KW-0805">Transcription regulation</keyword>
<dbReference type="GO" id="GO:0003677">
    <property type="term" value="F:DNA binding"/>
    <property type="evidence" value="ECO:0007669"/>
    <property type="project" value="UniProtKB-UniRule"/>
</dbReference>
<keyword evidence="6 9" id="KW-0804">Transcription</keyword>
<reference evidence="13" key="1">
    <citation type="journal article" date="2013" name="Science">
        <title>The Amborella genome and the evolution of flowering plants.</title>
        <authorList>
            <consortium name="Amborella Genome Project"/>
        </authorList>
    </citation>
    <scope>NUCLEOTIDE SEQUENCE [LARGE SCALE GENOMIC DNA]</scope>
</reference>
<evidence type="ECO:0000256" key="3">
    <source>
        <dbReference type="ARBA" id="ARBA00022833"/>
    </source>
</evidence>
<dbReference type="eggNOG" id="ENOG502S23U">
    <property type="taxonomic scope" value="Eukaryota"/>
</dbReference>
<feature type="compositionally biased region" description="Polar residues" evidence="10">
    <location>
        <begin position="71"/>
        <end position="89"/>
    </location>
</feature>
<keyword evidence="1 9" id="KW-0479">Metal-binding</keyword>
<evidence type="ECO:0000256" key="1">
    <source>
        <dbReference type="ARBA" id="ARBA00022723"/>
    </source>
</evidence>
<evidence type="ECO:0000313" key="12">
    <source>
        <dbReference type="EMBL" id="ERN16081.1"/>
    </source>
</evidence>
<comment type="function">
    <text evidence="9">Transcription factor that binds specifically to a 5'-AA[AG]G-3' consensus core sequence.</text>
</comment>
<dbReference type="EMBL" id="KI392485">
    <property type="protein sequence ID" value="ERN16081.1"/>
    <property type="molecule type" value="Genomic_DNA"/>
</dbReference>
<evidence type="ECO:0000256" key="4">
    <source>
        <dbReference type="ARBA" id="ARBA00023015"/>
    </source>
</evidence>
<evidence type="ECO:0000256" key="8">
    <source>
        <dbReference type="PROSITE-ProRule" id="PRU00071"/>
    </source>
</evidence>
<dbReference type="HOGENOM" id="CLU_036438_3_0_1"/>
<dbReference type="GO" id="GO:0008270">
    <property type="term" value="F:zinc ion binding"/>
    <property type="evidence" value="ECO:0007669"/>
    <property type="project" value="UniProtKB-KW"/>
</dbReference>
<dbReference type="PROSITE" id="PS50884">
    <property type="entry name" value="ZF_DOF_2"/>
    <property type="match status" value="1"/>
</dbReference>
<comment type="subcellular location">
    <subcellularLocation>
        <location evidence="8 9">Nucleus</location>
    </subcellularLocation>
</comment>
<evidence type="ECO:0000256" key="2">
    <source>
        <dbReference type="ARBA" id="ARBA00022771"/>
    </source>
</evidence>
<accession>U5CS85</accession>
<dbReference type="PANTHER" id="PTHR31992">
    <property type="entry name" value="DOF ZINC FINGER PROTEIN DOF1.4-RELATED"/>
    <property type="match status" value="1"/>
</dbReference>
<dbReference type="InterPro" id="IPR003851">
    <property type="entry name" value="Znf_Dof"/>
</dbReference>
<sequence>MDRRWKGGIESAPHCPRCDSPNTKFCYYNNYSLTQPRYFCKSCRRYWTKGGSLRNVPVGGGCRKNRRSKPSKVTGNSNPSNRSSESANSGEELMENWPDFSEIPANSEPENSGASIDLAMVYARFLRPTDTTGNSSSSDSMLQVPDLVSETPILDPELDIALDHGKMFRHGNSMDQGILGTQLIGGFDEMKIRDISNSSSSCEYNHGFISGFNDILWPNYSNNNNVGPLISSTNCNWQEQWQQQGPLLDGKEEMGLGGLSPNLMVGNWNSDLATHSFANP</sequence>
<keyword evidence="7 8" id="KW-0539">Nucleus</keyword>
<name>U5CS85_AMBTC</name>
<evidence type="ECO:0000259" key="11">
    <source>
        <dbReference type="PROSITE" id="PS50884"/>
    </source>
</evidence>
<feature type="domain" description="Dof-type" evidence="11">
    <location>
        <begin position="13"/>
        <end position="67"/>
    </location>
</feature>
<organism evidence="12 13">
    <name type="scientific">Amborella trichopoda</name>
    <dbReference type="NCBI Taxonomy" id="13333"/>
    <lineage>
        <taxon>Eukaryota</taxon>
        <taxon>Viridiplantae</taxon>
        <taxon>Streptophyta</taxon>
        <taxon>Embryophyta</taxon>
        <taxon>Tracheophyta</taxon>
        <taxon>Spermatophyta</taxon>
        <taxon>Magnoliopsida</taxon>
        <taxon>Amborellales</taxon>
        <taxon>Amborellaceae</taxon>
        <taxon>Amborella</taxon>
    </lineage>
</organism>
<proteinExistence type="predicted"/>